<dbReference type="HOGENOM" id="CLU_030038_0_0_1"/>
<feature type="region of interest" description="Disordered" evidence="1">
    <location>
        <begin position="629"/>
        <end position="667"/>
    </location>
</feature>
<name>A0A0D2IJ08_CLAB1</name>
<feature type="compositionally biased region" description="Polar residues" evidence="1">
    <location>
        <begin position="418"/>
        <end position="438"/>
    </location>
</feature>
<dbReference type="OrthoDB" id="4158875at2759"/>
<sequence>MSNEHILSDPEVSPVESRKNALHKAPDHRISAATLPTSTWTASLAPKKPSVEALIGLFETKDRLSRAPTIPFEHAFTSPSPFLRERYLTALKSQKLPSSDCRPEKAAPRRGLREEEIQFIEQALRRKLSDSPLTTIASQRSSSSCPAEDRPRIKVKASAQSISIIIPEGVKLPIVATIESAGSFELETQMPTSSVKERSEASGTTGGGPGTRGMSRRRNTFSERATAGAARDSESQEIIAGLGLPFLARVTKGRLNVSEASIPAAQSTDISAPGRVFIPAHQPPGGQPSYPLHDHSKEGAERERGVTGAPESLGELQKEPDAQAKTRPALDPQDPQNTAPPEIETQSEAEGSVPSAAEPSSDPLTKPEDIPGLGVDASSKAEYTEPFSIPEIRIHRPSGTVMAASLGTTATGGASESPTPVQSATEQSATTTPLNAASNPVGAAPAPTSFLVKPVTVTNTVPVNAVTSAQPLAVSGLPLRAKLGKRKRVIRKVRRVVVRKHLLAIILGRDLANAVHPRLNTAGKTVPDVPLPLDGPSDLSYRYARRKEYKRDIQQRQMDQEIASARLHVEAEEIHRCSRCRGLKRTKYLRKYHRLQLQRDSPTMNVIQRHAISRARVARFKCKCNGRLRGAKDGKEARDPAVPAAPRHLQAPAHEAPLLGPMGNTLR</sequence>
<dbReference type="RefSeq" id="XP_016623428.1">
    <property type="nucleotide sequence ID" value="XM_016759907.1"/>
</dbReference>
<feature type="compositionally biased region" description="Basic and acidic residues" evidence="1">
    <location>
        <begin position="292"/>
        <end position="305"/>
    </location>
</feature>
<feature type="region of interest" description="Disordered" evidence="1">
    <location>
        <begin position="1"/>
        <end position="30"/>
    </location>
</feature>
<feature type="region of interest" description="Disordered" evidence="1">
    <location>
        <begin position="408"/>
        <end position="442"/>
    </location>
</feature>
<evidence type="ECO:0000313" key="3">
    <source>
        <dbReference type="Proteomes" id="UP000053789"/>
    </source>
</evidence>
<dbReference type="GeneID" id="27695078"/>
<reference evidence="2" key="1">
    <citation type="submission" date="2015-01" db="EMBL/GenBank/DDBJ databases">
        <title>The Genome Sequence of Cladophialophora bantiana CBS 173.52.</title>
        <authorList>
            <consortium name="The Broad Institute Genomics Platform"/>
            <person name="Cuomo C."/>
            <person name="de Hoog S."/>
            <person name="Gorbushina A."/>
            <person name="Stielow B."/>
            <person name="Teixiera M."/>
            <person name="Abouelleil A."/>
            <person name="Chapman S.B."/>
            <person name="Priest M."/>
            <person name="Young S.K."/>
            <person name="Wortman J."/>
            <person name="Nusbaum C."/>
            <person name="Birren B."/>
        </authorList>
    </citation>
    <scope>NUCLEOTIDE SEQUENCE [LARGE SCALE GENOMIC DNA]</scope>
    <source>
        <strain evidence="2">CBS 173.52</strain>
    </source>
</reference>
<feature type="compositionally biased region" description="Basic and acidic residues" evidence="1">
    <location>
        <begin position="16"/>
        <end position="30"/>
    </location>
</feature>
<feature type="compositionally biased region" description="Low complexity" evidence="1">
    <location>
        <begin position="408"/>
        <end position="417"/>
    </location>
</feature>
<feature type="compositionally biased region" description="Polar residues" evidence="1">
    <location>
        <begin position="334"/>
        <end position="349"/>
    </location>
</feature>
<feature type="region of interest" description="Disordered" evidence="1">
    <location>
        <begin position="275"/>
        <end position="382"/>
    </location>
</feature>
<evidence type="ECO:0000313" key="2">
    <source>
        <dbReference type="EMBL" id="KIW96759.1"/>
    </source>
</evidence>
<feature type="region of interest" description="Disordered" evidence="1">
    <location>
        <begin position="188"/>
        <end position="234"/>
    </location>
</feature>
<dbReference type="EMBL" id="KN846982">
    <property type="protein sequence ID" value="KIW96759.1"/>
    <property type="molecule type" value="Genomic_DNA"/>
</dbReference>
<accession>A0A0D2IJ08</accession>
<dbReference type="VEuPathDB" id="FungiDB:Z519_02150"/>
<gene>
    <name evidence="2" type="ORF">Z519_02150</name>
</gene>
<proteinExistence type="predicted"/>
<feature type="region of interest" description="Disordered" evidence="1">
    <location>
        <begin position="131"/>
        <end position="152"/>
    </location>
</feature>
<organism evidence="2 3">
    <name type="scientific">Cladophialophora bantiana (strain ATCC 10958 / CBS 173.52 / CDC B-1940 / NIH 8579)</name>
    <name type="common">Xylohypha bantiana</name>
    <dbReference type="NCBI Taxonomy" id="1442370"/>
    <lineage>
        <taxon>Eukaryota</taxon>
        <taxon>Fungi</taxon>
        <taxon>Dikarya</taxon>
        <taxon>Ascomycota</taxon>
        <taxon>Pezizomycotina</taxon>
        <taxon>Eurotiomycetes</taxon>
        <taxon>Chaetothyriomycetidae</taxon>
        <taxon>Chaetothyriales</taxon>
        <taxon>Herpotrichiellaceae</taxon>
        <taxon>Cladophialophora</taxon>
    </lineage>
</organism>
<keyword evidence="3" id="KW-1185">Reference proteome</keyword>
<protein>
    <submittedName>
        <fullName evidence="2">Uncharacterized protein</fullName>
    </submittedName>
</protein>
<feature type="compositionally biased region" description="Basic and acidic residues" evidence="1">
    <location>
        <begin position="630"/>
        <end position="639"/>
    </location>
</feature>
<dbReference type="Proteomes" id="UP000053789">
    <property type="component" value="Unassembled WGS sequence"/>
</dbReference>
<evidence type="ECO:0000256" key="1">
    <source>
        <dbReference type="SAM" id="MobiDB-lite"/>
    </source>
</evidence>
<feature type="compositionally biased region" description="Polar residues" evidence="1">
    <location>
        <begin position="131"/>
        <end position="145"/>
    </location>
</feature>
<dbReference type="AlphaFoldDB" id="A0A0D2IJ08"/>